<sequence length="268" mass="31146">MTYNWIDASPVTKKFVLDLVCETKQIMCDNYIGFYLHGSLAMGGFNPQSSDLDVLVVTHESITIETKRKLAKLYLIYSTNPYPIEISFLTKGQLDNWEHPSPYEFHYSEFWRDRYEVDLLENRFTYLNDDIKTDPDLAAHITIMYYRGICIEGSSILEVFPTIPSSDYFSSIIGDYEECLANIVNDPIYCSLNMLRVFWYVKEGIISLKQEAGNWGLTSLPDEMKGTMYKVVNSYQSEKSSYQFDETELILLRNYIHNNLQDLFSLTS</sequence>
<dbReference type="CDD" id="cd05403">
    <property type="entry name" value="NT_KNTase_like"/>
    <property type="match status" value="1"/>
</dbReference>
<feature type="domain" description="Polymerase nucleotidyl transferase" evidence="5">
    <location>
        <begin position="21"/>
        <end position="98"/>
    </location>
</feature>
<dbReference type="RefSeq" id="WP_136948051.1">
    <property type="nucleotide sequence ID" value="NZ_SWFM01000004.1"/>
</dbReference>
<evidence type="ECO:0000256" key="1">
    <source>
        <dbReference type="ARBA" id="ARBA00022679"/>
    </source>
</evidence>
<keyword evidence="4" id="KW-0547">Nucleotide-binding</keyword>
<feature type="domain" description="Adenylyltransferase AadA C-terminal" evidence="6">
    <location>
        <begin position="158"/>
        <end position="249"/>
    </location>
</feature>
<dbReference type="Pfam" id="PF13427">
    <property type="entry name" value="AadA_C"/>
    <property type="match status" value="1"/>
</dbReference>
<dbReference type="EMBL" id="SWFM01000004">
    <property type="protein sequence ID" value="TKD69387.1"/>
    <property type="molecule type" value="Genomic_DNA"/>
</dbReference>
<comment type="caution">
    <text evidence="7">The sequence shown here is derived from an EMBL/GenBank/DDBJ whole genome shotgun (WGS) entry which is preliminary data.</text>
</comment>
<organism evidence="7 8">
    <name type="scientific">Guptibacillus hwajinpoensis</name>
    <dbReference type="NCBI Taxonomy" id="208199"/>
    <lineage>
        <taxon>Bacteria</taxon>
        <taxon>Bacillati</taxon>
        <taxon>Bacillota</taxon>
        <taxon>Bacilli</taxon>
        <taxon>Bacillales</taxon>
        <taxon>Guptibacillaceae</taxon>
        <taxon>Guptibacillus</taxon>
    </lineage>
</organism>
<dbReference type="InterPro" id="IPR025184">
    <property type="entry name" value="AadA_C"/>
</dbReference>
<accession>A0A4U1MF33</accession>
<keyword evidence="2 4" id="KW-0046">Antibiotic resistance</keyword>
<proteinExistence type="predicted"/>
<keyword evidence="1 4" id="KW-0808">Transferase</keyword>
<dbReference type="GO" id="GO:0046677">
    <property type="term" value="P:response to antibiotic"/>
    <property type="evidence" value="ECO:0007669"/>
    <property type="project" value="UniProtKB-KW"/>
</dbReference>
<dbReference type="InterPro" id="IPR002934">
    <property type="entry name" value="Polymerase_NTP_transf_dom"/>
</dbReference>
<dbReference type="PIRSF" id="PIRSF000819">
    <property type="entry name" value="Streptomycin_3-adenylyltransf"/>
    <property type="match status" value="1"/>
</dbReference>
<reference evidence="7 8" key="1">
    <citation type="submission" date="2019-04" db="EMBL/GenBank/DDBJ databases">
        <title>Genome sequence of Bacillus hwajinpoensis strain Y2.</title>
        <authorList>
            <person name="Fair J.L."/>
            <person name="Maclea K.S."/>
        </authorList>
    </citation>
    <scope>NUCLEOTIDE SEQUENCE [LARGE SCALE GENOMIC DNA]</scope>
    <source>
        <strain evidence="7 8">Y2</strain>
    </source>
</reference>
<comment type="catalytic activity">
    <reaction evidence="3 4">
        <text>spectinomycin + ATP = 9-O-adenylylspectinomycin + diphosphate</text>
        <dbReference type="Rhea" id="RHEA:63228"/>
        <dbReference type="ChEBI" id="CHEBI:30616"/>
        <dbReference type="ChEBI" id="CHEBI:33019"/>
        <dbReference type="ChEBI" id="CHEBI:146260"/>
        <dbReference type="ChEBI" id="CHEBI:146261"/>
    </reaction>
</comment>
<dbReference type="OrthoDB" id="5643411at2"/>
<gene>
    <name evidence="7" type="ORF">FBF83_15480</name>
</gene>
<evidence type="ECO:0000256" key="4">
    <source>
        <dbReference type="PIRNR" id="PIRNR000819"/>
    </source>
</evidence>
<dbReference type="InterPro" id="IPR024172">
    <property type="entry name" value="AadA/Aad9"/>
</dbReference>
<keyword evidence="4" id="KW-0548">Nucleotidyltransferase</keyword>
<dbReference type="Gene3D" id="3.30.460.10">
    <property type="entry name" value="Beta Polymerase, domain 2"/>
    <property type="match status" value="1"/>
</dbReference>
<name>A0A4U1MF33_9BACL</name>
<evidence type="ECO:0000256" key="2">
    <source>
        <dbReference type="ARBA" id="ARBA00023251"/>
    </source>
</evidence>
<protein>
    <recommendedName>
        <fullName evidence="4">Spectinomycin 9-adenylyltransferase</fullName>
    </recommendedName>
</protein>
<keyword evidence="4" id="KW-0067">ATP-binding</keyword>
<dbReference type="GO" id="GO:0005524">
    <property type="term" value="F:ATP binding"/>
    <property type="evidence" value="ECO:0007669"/>
    <property type="project" value="UniProtKB-KW"/>
</dbReference>
<evidence type="ECO:0000313" key="7">
    <source>
        <dbReference type="EMBL" id="TKD69387.1"/>
    </source>
</evidence>
<evidence type="ECO:0000313" key="8">
    <source>
        <dbReference type="Proteomes" id="UP000310541"/>
    </source>
</evidence>
<dbReference type="SUPFAM" id="SSF81301">
    <property type="entry name" value="Nucleotidyltransferase"/>
    <property type="match status" value="1"/>
</dbReference>
<dbReference type="GO" id="GO:0070566">
    <property type="term" value="F:adenylyltransferase activity"/>
    <property type="evidence" value="ECO:0007669"/>
    <property type="project" value="InterPro"/>
</dbReference>
<evidence type="ECO:0000256" key="3">
    <source>
        <dbReference type="ARBA" id="ARBA00047831"/>
    </source>
</evidence>
<dbReference type="Pfam" id="PF01909">
    <property type="entry name" value="NTP_transf_2"/>
    <property type="match status" value="1"/>
</dbReference>
<evidence type="ECO:0000259" key="5">
    <source>
        <dbReference type="Pfam" id="PF01909"/>
    </source>
</evidence>
<dbReference type="InterPro" id="IPR043519">
    <property type="entry name" value="NT_sf"/>
</dbReference>
<dbReference type="AlphaFoldDB" id="A0A4U1MF33"/>
<dbReference type="Proteomes" id="UP000310541">
    <property type="component" value="Unassembled WGS sequence"/>
</dbReference>
<evidence type="ECO:0000259" key="6">
    <source>
        <dbReference type="Pfam" id="PF13427"/>
    </source>
</evidence>